<dbReference type="Proteomes" id="UP000000844">
    <property type="component" value="Chromosome"/>
</dbReference>
<dbReference type="AlphaFoldDB" id="D3Q2C5"/>
<dbReference type="HOGENOM" id="CLU_2107519_0_0_11"/>
<dbReference type="KEGG" id="sna:Snas_4209"/>
<dbReference type="RefSeq" id="WP_013019429.1">
    <property type="nucleotide sequence ID" value="NC_013947.1"/>
</dbReference>
<feature type="region of interest" description="Disordered" evidence="1">
    <location>
        <begin position="1"/>
        <end position="20"/>
    </location>
</feature>
<dbReference type="OrthoDB" id="3695801at2"/>
<organism evidence="2 3">
    <name type="scientific">Stackebrandtia nassauensis (strain DSM 44728 / CIP 108903 / NRRL B-16338 / NBRC 102104 / LLR-40K-21)</name>
    <dbReference type="NCBI Taxonomy" id="446470"/>
    <lineage>
        <taxon>Bacteria</taxon>
        <taxon>Bacillati</taxon>
        <taxon>Actinomycetota</taxon>
        <taxon>Actinomycetes</taxon>
        <taxon>Glycomycetales</taxon>
        <taxon>Glycomycetaceae</taxon>
        <taxon>Stackebrandtia</taxon>
    </lineage>
</organism>
<evidence type="ECO:0000313" key="2">
    <source>
        <dbReference type="EMBL" id="ADD43858.1"/>
    </source>
</evidence>
<protein>
    <submittedName>
        <fullName evidence="2">Uncharacterized protein</fullName>
    </submittedName>
</protein>
<keyword evidence="3" id="KW-1185">Reference proteome</keyword>
<feature type="compositionally biased region" description="Pro residues" evidence="1">
    <location>
        <begin position="1"/>
        <end position="15"/>
    </location>
</feature>
<evidence type="ECO:0000256" key="1">
    <source>
        <dbReference type="SAM" id="MobiDB-lite"/>
    </source>
</evidence>
<evidence type="ECO:0000313" key="3">
    <source>
        <dbReference type="Proteomes" id="UP000000844"/>
    </source>
</evidence>
<sequence>MPTVVPPTQNPPTDPAPVALDDCGALVSSLRHAEAMAAQWSDAAAELRRVLIERLGDAELGTINGHPAVRHTTYRDTRVSTKMLRELAPADLIERCTTTTTRRRFTLVDTDSGVA</sequence>
<gene>
    <name evidence="2" type="ordered locus">Snas_4209</name>
</gene>
<dbReference type="EMBL" id="CP001778">
    <property type="protein sequence ID" value="ADD43858.1"/>
    <property type="molecule type" value="Genomic_DNA"/>
</dbReference>
<dbReference type="STRING" id="446470.Snas_4209"/>
<proteinExistence type="predicted"/>
<reference evidence="2 3" key="1">
    <citation type="journal article" date="2009" name="Stand. Genomic Sci.">
        <title>Complete genome sequence of Stackebrandtia nassauensis type strain (LLR-40K-21).</title>
        <authorList>
            <person name="Munk C."/>
            <person name="Lapidus A."/>
            <person name="Copeland A."/>
            <person name="Jando M."/>
            <person name="Mayilraj S."/>
            <person name="Glavina Del Rio T."/>
            <person name="Nolan M."/>
            <person name="Chen F."/>
            <person name="Lucas S."/>
            <person name="Tice H."/>
            <person name="Cheng J.F."/>
            <person name="Han C."/>
            <person name="Detter J.C."/>
            <person name="Bruce D."/>
            <person name="Goodwin L."/>
            <person name="Chain P."/>
            <person name="Pitluck S."/>
            <person name="Goker M."/>
            <person name="Ovchinikova G."/>
            <person name="Pati A."/>
            <person name="Ivanova N."/>
            <person name="Mavromatis K."/>
            <person name="Chen A."/>
            <person name="Palaniappan K."/>
            <person name="Land M."/>
            <person name="Hauser L."/>
            <person name="Chang Y.J."/>
            <person name="Jeffries C.D."/>
            <person name="Bristow J."/>
            <person name="Eisen J.A."/>
            <person name="Markowitz V."/>
            <person name="Hugenholtz P."/>
            <person name="Kyrpides N.C."/>
            <person name="Klenk H.P."/>
        </authorList>
    </citation>
    <scope>NUCLEOTIDE SEQUENCE [LARGE SCALE GENOMIC DNA]</scope>
    <source>
        <strain evidence="3">DSM 44728 / CIP 108903 / NRRL B-16338 / NBRC 102104 / LLR-40K-21</strain>
    </source>
</reference>
<name>D3Q2C5_STANL</name>
<dbReference type="eggNOG" id="ENOG503437N">
    <property type="taxonomic scope" value="Bacteria"/>
</dbReference>
<accession>D3Q2C5</accession>